<dbReference type="Gene3D" id="1.10.510.10">
    <property type="entry name" value="Transferase(Phosphotransferase) domain 1"/>
    <property type="match status" value="1"/>
</dbReference>
<dbReference type="SMART" id="SM00220">
    <property type="entry name" value="S_TKc"/>
    <property type="match status" value="1"/>
</dbReference>
<evidence type="ECO:0000256" key="2">
    <source>
        <dbReference type="ARBA" id="ARBA00022679"/>
    </source>
</evidence>
<dbReference type="InterPro" id="IPR050205">
    <property type="entry name" value="CDPK_Ser/Thr_kinases"/>
</dbReference>
<evidence type="ECO:0000256" key="3">
    <source>
        <dbReference type="ARBA" id="ARBA00022741"/>
    </source>
</evidence>
<protein>
    <recommendedName>
        <fullName evidence="6">Protein kinase domain-containing protein</fullName>
    </recommendedName>
</protein>
<dbReference type="GO" id="GO:0005524">
    <property type="term" value="F:ATP binding"/>
    <property type="evidence" value="ECO:0007669"/>
    <property type="project" value="UniProtKB-KW"/>
</dbReference>
<organism evidence="7">
    <name type="scientific">Arcella intermedia</name>
    <dbReference type="NCBI Taxonomy" id="1963864"/>
    <lineage>
        <taxon>Eukaryota</taxon>
        <taxon>Amoebozoa</taxon>
        <taxon>Tubulinea</taxon>
        <taxon>Elardia</taxon>
        <taxon>Arcellinida</taxon>
        <taxon>Sphaerothecina</taxon>
        <taxon>Arcellidae</taxon>
        <taxon>Arcella</taxon>
    </lineage>
</organism>
<evidence type="ECO:0000259" key="6">
    <source>
        <dbReference type="PROSITE" id="PS50011"/>
    </source>
</evidence>
<reference evidence="7" key="1">
    <citation type="journal article" date="2020" name="J. Eukaryot. Microbiol.">
        <title>De novo Sequencing, Assembly and Annotation of the Transcriptome for the Free-Living Testate Amoeba Arcella intermedia.</title>
        <authorList>
            <person name="Ribeiro G.M."/>
            <person name="Porfirio-Sousa A.L."/>
            <person name="Maurer-Alcala X.X."/>
            <person name="Katz L.A."/>
            <person name="Lahr D.J.G."/>
        </authorList>
    </citation>
    <scope>NUCLEOTIDE SEQUENCE</scope>
</reference>
<dbReference type="SUPFAM" id="SSF56112">
    <property type="entry name" value="Protein kinase-like (PK-like)"/>
    <property type="match status" value="1"/>
</dbReference>
<keyword evidence="3" id="KW-0547">Nucleotide-binding</keyword>
<dbReference type="EMBL" id="GIBP01008433">
    <property type="protein sequence ID" value="NDV37402.1"/>
    <property type="molecule type" value="Transcribed_RNA"/>
</dbReference>
<evidence type="ECO:0000256" key="4">
    <source>
        <dbReference type="ARBA" id="ARBA00022777"/>
    </source>
</evidence>
<keyword evidence="4" id="KW-0418">Kinase</keyword>
<dbReference type="GO" id="GO:0004674">
    <property type="term" value="F:protein serine/threonine kinase activity"/>
    <property type="evidence" value="ECO:0007669"/>
    <property type="project" value="UniProtKB-KW"/>
</dbReference>
<evidence type="ECO:0000256" key="5">
    <source>
        <dbReference type="ARBA" id="ARBA00022840"/>
    </source>
</evidence>
<name>A0A6B2LJY1_9EUKA</name>
<sequence length="184" mass="21361">MELVNGVSLRQYMKECGKYEEESARHVMRKLFSVLEYIHSFDIVYKLLEPERILIGSEVDDTCIKLISDIDVSSIYYEDPNSVESPYFIAPEILECRDCSKKTDMWSAGAILYFLLCGSPFCDTSSLSTQYDSILRAKYEFDLERWKDISHEAKHLISNLLLVDPNQRLSSTEALDHLWFKHPS</sequence>
<keyword evidence="1" id="KW-0723">Serine/threonine-protein kinase</keyword>
<dbReference type="Pfam" id="PF00069">
    <property type="entry name" value="Pkinase"/>
    <property type="match status" value="1"/>
</dbReference>
<dbReference type="PROSITE" id="PS50011">
    <property type="entry name" value="PROTEIN_KINASE_DOM"/>
    <property type="match status" value="1"/>
</dbReference>
<keyword evidence="5" id="KW-0067">ATP-binding</keyword>
<dbReference type="AlphaFoldDB" id="A0A6B2LJY1"/>
<accession>A0A6B2LJY1</accession>
<feature type="domain" description="Protein kinase" evidence="6">
    <location>
        <begin position="1"/>
        <end position="180"/>
    </location>
</feature>
<proteinExistence type="predicted"/>
<dbReference type="PANTHER" id="PTHR24349">
    <property type="entry name" value="SERINE/THREONINE-PROTEIN KINASE"/>
    <property type="match status" value="1"/>
</dbReference>
<keyword evidence="2" id="KW-0808">Transferase</keyword>
<evidence type="ECO:0000313" key="7">
    <source>
        <dbReference type="EMBL" id="NDV37402.1"/>
    </source>
</evidence>
<dbReference type="InterPro" id="IPR011009">
    <property type="entry name" value="Kinase-like_dom_sf"/>
</dbReference>
<dbReference type="InterPro" id="IPR000719">
    <property type="entry name" value="Prot_kinase_dom"/>
</dbReference>
<evidence type="ECO:0000256" key="1">
    <source>
        <dbReference type="ARBA" id="ARBA00022527"/>
    </source>
</evidence>